<organism evidence="1 2">
    <name type="scientific">Desulfosarcina alkanivorans</name>
    <dbReference type="NCBI Taxonomy" id="571177"/>
    <lineage>
        <taxon>Bacteria</taxon>
        <taxon>Pseudomonadati</taxon>
        <taxon>Thermodesulfobacteriota</taxon>
        <taxon>Desulfobacteria</taxon>
        <taxon>Desulfobacterales</taxon>
        <taxon>Desulfosarcinaceae</taxon>
        <taxon>Desulfosarcina</taxon>
    </lineage>
</organism>
<evidence type="ECO:0000313" key="2">
    <source>
        <dbReference type="Proteomes" id="UP000427906"/>
    </source>
</evidence>
<protein>
    <submittedName>
        <fullName evidence="1">Uncharacterized protein</fullName>
    </submittedName>
</protein>
<sequence length="98" mass="10958">MAQLALIHAEMIANYRNDAHIPQLQVTPLETLHNRLKTSLRKEIADAGDIDEAVDRLSRAEKIIGMAYTRIAGHYDDVADTCRRIASKFKALADIESP</sequence>
<dbReference type="RefSeq" id="WP_155319807.1">
    <property type="nucleotide sequence ID" value="NZ_AP021874.1"/>
</dbReference>
<proteinExistence type="predicted"/>
<reference evidence="1 2" key="1">
    <citation type="submission" date="2019-11" db="EMBL/GenBank/DDBJ databases">
        <title>Comparative genomics of hydrocarbon-degrading Desulfosarcina strains.</title>
        <authorList>
            <person name="Watanabe M."/>
            <person name="Kojima H."/>
            <person name="Fukui M."/>
        </authorList>
    </citation>
    <scope>NUCLEOTIDE SEQUENCE [LARGE SCALE GENOMIC DNA]</scope>
    <source>
        <strain evidence="1 2">PL12</strain>
    </source>
</reference>
<evidence type="ECO:0000313" key="1">
    <source>
        <dbReference type="EMBL" id="BBO72047.1"/>
    </source>
</evidence>
<accession>A0A5K7Z642</accession>
<dbReference type="KEGG" id="dalk:DSCA_59770"/>
<keyword evidence="2" id="KW-1185">Reference proteome</keyword>
<dbReference type="Proteomes" id="UP000427906">
    <property type="component" value="Chromosome"/>
</dbReference>
<dbReference type="EMBL" id="AP021874">
    <property type="protein sequence ID" value="BBO72047.1"/>
    <property type="molecule type" value="Genomic_DNA"/>
</dbReference>
<dbReference type="AlphaFoldDB" id="A0A5K7Z642"/>
<name>A0A5K7Z642_9BACT</name>
<gene>
    <name evidence="1" type="ORF">DSCA_59770</name>
</gene>